<dbReference type="EMBL" id="CP072425">
    <property type="protein sequence ID" value="QTL35122.1"/>
    <property type="molecule type" value="Genomic_DNA"/>
</dbReference>
<dbReference type="RefSeq" id="WP_125784532.1">
    <property type="nucleotide sequence ID" value="NZ_CP072425.1"/>
</dbReference>
<evidence type="ECO:0000313" key="3">
    <source>
        <dbReference type="EMBL" id="QTL35122.1"/>
    </source>
</evidence>
<dbReference type="SUPFAM" id="SSF56496">
    <property type="entry name" value="Fibrinogen C-terminal domain-like"/>
    <property type="match status" value="1"/>
</dbReference>
<keyword evidence="4" id="KW-1185">Reference proteome</keyword>
<dbReference type="NCBIfam" id="NF040941">
    <property type="entry name" value="GGGWT_bact"/>
    <property type="match status" value="1"/>
</dbReference>
<feature type="domain" description="Fibrinogen C-terminal" evidence="2">
    <location>
        <begin position="266"/>
        <end position="321"/>
    </location>
</feature>
<gene>
    <name evidence="3" type="ORF">J5X90_16580</name>
</gene>
<protein>
    <recommendedName>
        <fullName evidence="2">Fibrinogen C-terminal domain-containing protein</fullName>
    </recommendedName>
</protein>
<reference evidence="3 4" key="1">
    <citation type="submission" date="2021-03" db="EMBL/GenBank/DDBJ databases">
        <title>Complete Genome of Pseudoalteromonas viridis Strain BBR56, a new biocontrol bacterial candidate.</title>
        <authorList>
            <person name="Handayani D.P."/>
            <person name="Isnansetyo A."/>
            <person name="Istiqomah I."/>
            <person name="Jumina J."/>
        </authorList>
    </citation>
    <scope>NUCLEOTIDE SEQUENCE [LARGE SCALE GENOMIC DNA]</scope>
    <source>
        <strain evidence="3 4">BBR56</strain>
    </source>
</reference>
<feature type="chain" id="PRO_5047467195" description="Fibrinogen C-terminal domain-containing protein" evidence="1">
    <location>
        <begin position="21"/>
        <end position="460"/>
    </location>
</feature>
<proteinExistence type="predicted"/>
<sequence length="460" mass="51306">MSYRLSTLAISLLFATQAHTAQFTLGSITSEWKTQQKQDSQIILPGVVSMNDQDGGTVLVTNHTSNSFDIRFAEWPYSDNSHLTESVPILQMTPGRHLMADGSIWEVGTFELESTALTHKFTQPMPQTPYVFLGVHNANTTEAFALRASNINQYGFTAIKQFQELATNTEKATDTISYLAVYAPQKGGQTDDGIRYHLDQVELNDQPKQVDTFDVFLQEEHSKDSETTHTDEVANVLKVGNMLFAQDISYYGQDTHVIRAHYDAHPAPVPTYASCKEIVENDPSASNGFYEIDIDGYGPQTPFTTYCDNEAGGWTLVGIRHVKGIDYSDKVNLTNRFYETQNITGFDQNYHLTDAQWVTLKNNSSDIKFIMPINGAYGIAEISVLNGANCIPLSDTLGITPGQTGNARQRLFWHETSGCSGSGRDYSMLNYSNIYVMGGLYKETNISSYVSEQTTYIYVR</sequence>
<evidence type="ECO:0000256" key="1">
    <source>
        <dbReference type="SAM" id="SignalP"/>
    </source>
</evidence>
<dbReference type="InterPro" id="IPR036056">
    <property type="entry name" value="Fibrinogen-like_C"/>
</dbReference>
<organism evidence="3 4">
    <name type="scientific">Pseudoalteromonas viridis</name>
    <dbReference type="NCBI Taxonomy" id="339617"/>
    <lineage>
        <taxon>Bacteria</taxon>
        <taxon>Pseudomonadati</taxon>
        <taxon>Pseudomonadota</taxon>
        <taxon>Gammaproteobacteria</taxon>
        <taxon>Alteromonadales</taxon>
        <taxon>Pseudoalteromonadaceae</taxon>
        <taxon>Pseudoalteromonas</taxon>
    </lineage>
</organism>
<keyword evidence="1" id="KW-0732">Signal</keyword>
<dbReference type="PROSITE" id="PS51406">
    <property type="entry name" value="FIBRINOGEN_C_2"/>
    <property type="match status" value="1"/>
</dbReference>
<dbReference type="Gene3D" id="2.60.120.1000">
    <property type="match status" value="1"/>
</dbReference>
<feature type="signal peptide" evidence="1">
    <location>
        <begin position="1"/>
        <end position="20"/>
    </location>
</feature>
<evidence type="ECO:0000313" key="4">
    <source>
        <dbReference type="Proteomes" id="UP000665025"/>
    </source>
</evidence>
<dbReference type="InterPro" id="IPR002181">
    <property type="entry name" value="Fibrinogen_a/b/g_C_dom"/>
</dbReference>
<accession>A0ABX7V6Q7</accession>
<evidence type="ECO:0000259" key="2">
    <source>
        <dbReference type="PROSITE" id="PS51406"/>
    </source>
</evidence>
<dbReference type="Proteomes" id="UP000665025">
    <property type="component" value="Chromosome 1"/>
</dbReference>
<name>A0ABX7V6Q7_9GAMM</name>